<keyword evidence="2" id="KW-1133">Transmembrane helix</keyword>
<gene>
    <name evidence="3" type="ORF">LODBEIA_P37100</name>
</gene>
<dbReference type="InterPro" id="IPR008699">
    <property type="entry name" value="NDUFB8"/>
</dbReference>
<evidence type="ECO:0000313" key="3">
    <source>
        <dbReference type="EMBL" id="CAK9439610.1"/>
    </source>
</evidence>
<keyword evidence="4" id="KW-1185">Reference proteome</keyword>
<dbReference type="PANTHER" id="PTHR12840">
    <property type="entry name" value="NADH-UBIQUINONE OXIDOREDUCTASE ASHI SUBUNIT"/>
    <property type="match status" value="1"/>
</dbReference>
<evidence type="ECO:0000256" key="1">
    <source>
        <dbReference type="SAM" id="MobiDB-lite"/>
    </source>
</evidence>
<organism evidence="3 4">
    <name type="scientific">Lodderomyces beijingensis</name>
    <dbReference type="NCBI Taxonomy" id="1775926"/>
    <lineage>
        <taxon>Eukaryota</taxon>
        <taxon>Fungi</taxon>
        <taxon>Dikarya</taxon>
        <taxon>Ascomycota</taxon>
        <taxon>Saccharomycotina</taxon>
        <taxon>Pichiomycetes</taxon>
        <taxon>Debaryomycetaceae</taxon>
        <taxon>Candida/Lodderomyces clade</taxon>
        <taxon>Lodderomyces</taxon>
    </lineage>
</organism>
<evidence type="ECO:0000313" key="4">
    <source>
        <dbReference type="Proteomes" id="UP001497383"/>
    </source>
</evidence>
<keyword evidence="2" id="KW-0812">Transmembrane</keyword>
<protein>
    <submittedName>
        <fullName evidence="3">Uncharacterized protein</fullName>
    </submittedName>
</protein>
<dbReference type="PANTHER" id="PTHR12840:SF1">
    <property type="entry name" value="NADH DEHYDROGENASE [UBIQUINONE] 1 BETA SUBCOMPLEX SUBUNIT 8, MITOCHONDRIAL"/>
    <property type="match status" value="1"/>
</dbReference>
<feature type="transmembrane region" description="Helical" evidence="2">
    <location>
        <begin position="121"/>
        <end position="139"/>
    </location>
</feature>
<dbReference type="Pfam" id="PF05821">
    <property type="entry name" value="NDUF_B8"/>
    <property type="match status" value="1"/>
</dbReference>
<reference evidence="3 4" key="1">
    <citation type="submission" date="2024-03" db="EMBL/GenBank/DDBJ databases">
        <authorList>
            <person name="Brejova B."/>
        </authorList>
    </citation>
    <scope>NUCLEOTIDE SEQUENCE [LARGE SCALE GENOMIC DNA]</scope>
    <source>
        <strain evidence="3 4">CBS 14171</strain>
    </source>
</reference>
<feature type="compositionally biased region" description="Basic and acidic residues" evidence="1">
    <location>
        <begin position="55"/>
        <end position="65"/>
    </location>
</feature>
<feature type="region of interest" description="Disordered" evidence="1">
    <location>
        <begin position="55"/>
        <end position="89"/>
    </location>
</feature>
<feature type="compositionally biased region" description="Basic and acidic residues" evidence="1">
    <location>
        <begin position="72"/>
        <end position="89"/>
    </location>
</feature>
<dbReference type="Proteomes" id="UP001497383">
    <property type="component" value="Chromosome 4"/>
</dbReference>
<dbReference type="RefSeq" id="XP_066830648.1">
    <property type="nucleotide sequence ID" value="XM_066973851.1"/>
</dbReference>
<proteinExistence type="predicted"/>
<sequence>MISRIGLRSTRGASGLVRSTPCAAARHVQMTSLRSYSDKTIFDLPTGKTIVLADPERPEFGDYKNPKPVLAQDKDPYQKYDDQQNRRNLNDPVHIDEDMLDVWSPDYYDFVSNKEALKQNGIFFGLIAGVAAIVAYLQLNPEKPAMIRSYPFNGLANELGATSEDNAAFYQAKPDLSAEKECGVLPADGEIESNKKEYLAENKGFGKV</sequence>
<evidence type="ECO:0000256" key="2">
    <source>
        <dbReference type="SAM" id="Phobius"/>
    </source>
</evidence>
<keyword evidence="2" id="KW-0472">Membrane</keyword>
<dbReference type="GeneID" id="92208906"/>
<dbReference type="EMBL" id="OZ022408">
    <property type="protein sequence ID" value="CAK9439610.1"/>
    <property type="molecule type" value="Genomic_DNA"/>
</dbReference>
<accession>A0ABP0ZQY3</accession>
<name>A0ABP0ZQY3_9ASCO</name>